<evidence type="ECO:0000313" key="1">
    <source>
        <dbReference type="EMBL" id="TNN74003.1"/>
    </source>
</evidence>
<keyword evidence="2" id="KW-1185">Reference proteome</keyword>
<reference evidence="1 2" key="1">
    <citation type="submission" date="2019-03" db="EMBL/GenBank/DDBJ databases">
        <title>First draft genome of Liparis tanakae, snailfish: a comprehensive survey of snailfish specific genes.</title>
        <authorList>
            <person name="Kim W."/>
            <person name="Song I."/>
            <person name="Jeong J.-H."/>
            <person name="Kim D."/>
            <person name="Kim S."/>
            <person name="Ryu S."/>
            <person name="Song J.Y."/>
            <person name="Lee S.K."/>
        </authorList>
    </citation>
    <scope>NUCLEOTIDE SEQUENCE [LARGE SCALE GENOMIC DNA]</scope>
    <source>
        <tissue evidence="1">Muscle</tissue>
    </source>
</reference>
<evidence type="ECO:0000313" key="2">
    <source>
        <dbReference type="Proteomes" id="UP000314294"/>
    </source>
</evidence>
<organism evidence="1 2">
    <name type="scientific">Liparis tanakae</name>
    <name type="common">Tanaka's snailfish</name>
    <dbReference type="NCBI Taxonomy" id="230148"/>
    <lineage>
        <taxon>Eukaryota</taxon>
        <taxon>Metazoa</taxon>
        <taxon>Chordata</taxon>
        <taxon>Craniata</taxon>
        <taxon>Vertebrata</taxon>
        <taxon>Euteleostomi</taxon>
        <taxon>Actinopterygii</taxon>
        <taxon>Neopterygii</taxon>
        <taxon>Teleostei</taxon>
        <taxon>Neoteleostei</taxon>
        <taxon>Acanthomorphata</taxon>
        <taxon>Eupercaria</taxon>
        <taxon>Perciformes</taxon>
        <taxon>Cottioidei</taxon>
        <taxon>Cottales</taxon>
        <taxon>Liparidae</taxon>
        <taxon>Liparis</taxon>
    </lineage>
</organism>
<gene>
    <name evidence="1" type="ORF">EYF80_015824</name>
</gene>
<dbReference type="Proteomes" id="UP000314294">
    <property type="component" value="Unassembled WGS sequence"/>
</dbReference>
<dbReference type="EMBL" id="SRLO01000119">
    <property type="protein sequence ID" value="TNN74003.1"/>
    <property type="molecule type" value="Genomic_DNA"/>
</dbReference>
<comment type="caution">
    <text evidence="1">The sequence shown here is derived from an EMBL/GenBank/DDBJ whole genome shotgun (WGS) entry which is preliminary data.</text>
</comment>
<name>A0A4Z2IA40_9TELE</name>
<protein>
    <submittedName>
        <fullName evidence="1">Uncharacterized protein</fullName>
    </submittedName>
</protein>
<proteinExistence type="predicted"/>
<sequence>MQKCDVAGRSLTILVSWGVPEGLEELGEVEDHQQLVRLGLGGHLLPPRHRLDAKLPLGQVKRQLVVPRHVLLVQRVVVAEGERGELGSLVVDEGAEGQAVPPGGREVGDVHPSVALSLLLTPGQQPAGTHLRATQVLLAINEEVTHLREDG</sequence>
<dbReference type="AlphaFoldDB" id="A0A4Z2IA40"/>
<accession>A0A4Z2IA40</accession>